<name>A0A6F8YL55_9ACTN</name>
<evidence type="ECO:0000256" key="1">
    <source>
        <dbReference type="ARBA" id="ARBA00001946"/>
    </source>
</evidence>
<reference evidence="10 11" key="1">
    <citation type="submission" date="2020-03" db="EMBL/GenBank/DDBJ databases">
        <title>Whole genome shotgun sequence of Phytohabitans suffuscus NBRC 105367.</title>
        <authorList>
            <person name="Komaki H."/>
            <person name="Tamura T."/>
        </authorList>
    </citation>
    <scope>NUCLEOTIDE SEQUENCE [LARGE SCALE GENOMIC DNA]</scope>
    <source>
        <strain evidence="10 11">NBRC 105367</strain>
    </source>
</reference>
<dbReference type="InterPro" id="IPR002716">
    <property type="entry name" value="PIN_dom"/>
</dbReference>
<keyword evidence="4 8" id="KW-0479">Metal-binding</keyword>
<comment type="similarity">
    <text evidence="7 8">Belongs to the PINc/VapC protein family.</text>
</comment>
<feature type="binding site" evidence="8">
    <location>
        <position position="101"/>
    </location>
    <ligand>
        <name>Mg(2+)</name>
        <dbReference type="ChEBI" id="CHEBI:18420"/>
    </ligand>
</feature>
<dbReference type="Pfam" id="PF01850">
    <property type="entry name" value="PIN"/>
    <property type="match status" value="1"/>
</dbReference>
<keyword evidence="2 8" id="KW-1277">Toxin-antitoxin system</keyword>
<dbReference type="KEGG" id="psuu:Psuf_041200"/>
<dbReference type="InterPro" id="IPR050556">
    <property type="entry name" value="Type_II_TA_system_RNase"/>
</dbReference>
<evidence type="ECO:0000256" key="4">
    <source>
        <dbReference type="ARBA" id="ARBA00022723"/>
    </source>
</evidence>
<evidence type="ECO:0000256" key="7">
    <source>
        <dbReference type="ARBA" id="ARBA00038093"/>
    </source>
</evidence>
<keyword evidence="11" id="KW-1185">Reference proteome</keyword>
<organism evidence="10 11">
    <name type="scientific">Phytohabitans suffuscus</name>
    <dbReference type="NCBI Taxonomy" id="624315"/>
    <lineage>
        <taxon>Bacteria</taxon>
        <taxon>Bacillati</taxon>
        <taxon>Actinomycetota</taxon>
        <taxon>Actinomycetes</taxon>
        <taxon>Micromonosporales</taxon>
        <taxon>Micromonosporaceae</taxon>
    </lineage>
</organism>
<dbReference type="GO" id="GO:0016787">
    <property type="term" value="F:hydrolase activity"/>
    <property type="evidence" value="ECO:0007669"/>
    <property type="project" value="UniProtKB-KW"/>
</dbReference>
<dbReference type="SUPFAM" id="SSF88723">
    <property type="entry name" value="PIN domain-like"/>
    <property type="match status" value="1"/>
</dbReference>
<comment type="function">
    <text evidence="8">Toxic component of a toxin-antitoxin (TA) system. An RNase.</text>
</comment>
<evidence type="ECO:0000259" key="9">
    <source>
        <dbReference type="Pfam" id="PF01850"/>
    </source>
</evidence>
<accession>A0A6F8YL55</accession>
<dbReference type="GO" id="GO:0090729">
    <property type="term" value="F:toxin activity"/>
    <property type="evidence" value="ECO:0007669"/>
    <property type="project" value="UniProtKB-KW"/>
</dbReference>
<dbReference type="Gene3D" id="3.40.50.1010">
    <property type="entry name" value="5'-nuclease"/>
    <property type="match status" value="1"/>
</dbReference>
<dbReference type="GO" id="GO:0000287">
    <property type="term" value="F:magnesium ion binding"/>
    <property type="evidence" value="ECO:0007669"/>
    <property type="project" value="UniProtKB-UniRule"/>
</dbReference>
<dbReference type="RefSeq" id="WP_173158505.1">
    <property type="nucleotide sequence ID" value="NZ_AP022871.1"/>
</dbReference>
<evidence type="ECO:0000256" key="8">
    <source>
        <dbReference type="HAMAP-Rule" id="MF_00265"/>
    </source>
</evidence>
<evidence type="ECO:0000256" key="6">
    <source>
        <dbReference type="ARBA" id="ARBA00022842"/>
    </source>
</evidence>
<dbReference type="InterPro" id="IPR029060">
    <property type="entry name" value="PIN-like_dom_sf"/>
</dbReference>
<keyword evidence="3 8" id="KW-0540">Nuclease</keyword>
<keyword evidence="6 8" id="KW-0460">Magnesium</keyword>
<dbReference type="HAMAP" id="MF_00265">
    <property type="entry name" value="VapC_Nob1"/>
    <property type="match status" value="1"/>
</dbReference>
<evidence type="ECO:0000313" key="10">
    <source>
        <dbReference type="EMBL" id="BCB86807.1"/>
    </source>
</evidence>
<evidence type="ECO:0000256" key="3">
    <source>
        <dbReference type="ARBA" id="ARBA00022722"/>
    </source>
</evidence>
<dbReference type="Proteomes" id="UP000503011">
    <property type="component" value="Chromosome"/>
</dbReference>
<gene>
    <name evidence="10" type="primary">vapC_2</name>
    <name evidence="8" type="synonym">vapC</name>
    <name evidence="10" type="ORF">Psuf_041200</name>
</gene>
<dbReference type="CDD" id="cd18746">
    <property type="entry name" value="PIN_VapC4-5_FitB-like"/>
    <property type="match status" value="1"/>
</dbReference>
<dbReference type="PANTHER" id="PTHR33653">
    <property type="entry name" value="RIBONUCLEASE VAPC2"/>
    <property type="match status" value="1"/>
</dbReference>
<dbReference type="GO" id="GO:0004540">
    <property type="term" value="F:RNA nuclease activity"/>
    <property type="evidence" value="ECO:0007669"/>
    <property type="project" value="InterPro"/>
</dbReference>
<proteinExistence type="inferred from homology"/>
<dbReference type="PANTHER" id="PTHR33653:SF1">
    <property type="entry name" value="RIBONUCLEASE VAPC2"/>
    <property type="match status" value="1"/>
</dbReference>
<reference evidence="10 11" key="2">
    <citation type="submission" date="2020-03" db="EMBL/GenBank/DDBJ databases">
        <authorList>
            <person name="Ichikawa N."/>
            <person name="Kimura A."/>
            <person name="Kitahashi Y."/>
            <person name="Uohara A."/>
        </authorList>
    </citation>
    <scope>NUCLEOTIDE SEQUENCE [LARGE SCALE GENOMIC DNA]</scope>
    <source>
        <strain evidence="10 11">NBRC 105367</strain>
    </source>
</reference>
<dbReference type="AlphaFoldDB" id="A0A6F8YL55"/>
<feature type="domain" description="PIN" evidence="9">
    <location>
        <begin position="4"/>
        <end position="119"/>
    </location>
</feature>
<evidence type="ECO:0000256" key="5">
    <source>
        <dbReference type="ARBA" id="ARBA00022801"/>
    </source>
</evidence>
<dbReference type="EC" id="3.1.-.-" evidence="8"/>
<keyword evidence="8" id="KW-0800">Toxin</keyword>
<evidence type="ECO:0000256" key="2">
    <source>
        <dbReference type="ARBA" id="ARBA00022649"/>
    </source>
</evidence>
<dbReference type="InterPro" id="IPR022907">
    <property type="entry name" value="VapC_family"/>
</dbReference>
<evidence type="ECO:0000313" key="11">
    <source>
        <dbReference type="Proteomes" id="UP000503011"/>
    </source>
</evidence>
<comment type="cofactor">
    <cofactor evidence="1 8">
        <name>Mg(2+)</name>
        <dbReference type="ChEBI" id="CHEBI:18420"/>
    </cofactor>
</comment>
<keyword evidence="5 8" id="KW-0378">Hydrolase</keyword>
<dbReference type="EMBL" id="AP022871">
    <property type="protein sequence ID" value="BCB86807.1"/>
    <property type="molecule type" value="Genomic_DNA"/>
</dbReference>
<sequence>MGFLLDTNVVSELRKARPDPNVLAWHARNANADVFISVLVVGEIRRGIEGIRNRDPRQADALDAWLTGLVATYRDRVLPVTAEVSDEWGRLAIAQPPPVIDGLMAATARVHQLTLVTRNVADVARTGVRVVNPFEPATA</sequence>
<feature type="binding site" evidence="8">
    <location>
        <position position="6"/>
    </location>
    <ligand>
        <name>Mg(2+)</name>
        <dbReference type="ChEBI" id="CHEBI:18420"/>
    </ligand>
</feature>
<protein>
    <recommendedName>
        <fullName evidence="8">Ribonuclease VapC</fullName>
        <shortName evidence="8">RNase VapC</shortName>
        <ecNumber evidence="8">3.1.-.-</ecNumber>
    </recommendedName>
    <alternativeName>
        <fullName evidence="8">Toxin VapC</fullName>
    </alternativeName>
</protein>